<proteinExistence type="predicted"/>
<dbReference type="Gene3D" id="3.20.20.80">
    <property type="entry name" value="Glycosidases"/>
    <property type="match status" value="1"/>
</dbReference>
<gene>
    <name evidence="2" type="ORF">METZ01_LOCUS58258</name>
</gene>
<accession>A0A381SPR4</accession>
<feature type="non-terminal residue" evidence="2">
    <location>
        <position position="71"/>
    </location>
</feature>
<organism evidence="2">
    <name type="scientific">marine metagenome</name>
    <dbReference type="NCBI Taxonomy" id="408172"/>
    <lineage>
        <taxon>unclassified sequences</taxon>
        <taxon>metagenomes</taxon>
        <taxon>ecological metagenomes</taxon>
    </lineage>
</organism>
<feature type="compositionally biased region" description="Polar residues" evidence="1">
    <location>
        <begin position="1"/>
        <end position="17"/>
    </location>
</feature>
<reference evidence="2" key="1">
    <citation type="submission" date="2018-05" db="EMBL/GenBank/DDBJ databases">
        <authorList>
            <person name="Lanie J.A."/>
            <person name="Ng W.-L."/>
            <person name="Kazmierczak K.M."/>
            <person name="Andrzejewski T.M."/>
            <person name="Davidsen T.M."/>
            <person name="Wayne K.J."/>
            <person name="Tettelin H."/>
            <person name="Glass J.I."/>
            <person name="Rusch D."/>
            <person name="Podicherti R."/>
            <person name="Tsui H.-C.T."/>
            <person name="Winkler M.E."/>
        </authorList>
    </citation>
    <scope>NUCLEOTIDE SEQUENCE</scope>
</reference>
<dbReference type="InterPro" id="IPR017853">
    <property type="entry name" value="GH"/>
</dbReference>
<evidence type="ECO:0000313" key="2">
    <source>
        <dbReference type="EMBL" id="SVA05404.1"/>
    </source>
</evidence>
<dbReference type="AlphaFoldDB" id="A0A381SPR4"/>
<dbReference type="EMBL" id="UINC01003336">
    <property type="protein sequence ID" value="SVA05404.1"/>
    <property type="molecule type" value="Genomic_DNA"/>
</dbReference>
<evidence type="ECO:0000256" key="1">
    <source>
        <dbReference type="SAM" id="MobiDB-lite"/>
    </source>
</evidence>
<protein>
    <recommendedName>
        <fullName evidence="3">Glycoside hydrolase family 5 domain-containing protein</fullName>
    </recommendedName>
</protein>
<feature type="region of interest" description="Disordered" evidence="1">
    <location>
        <begin position="1"/>
        <end position="21"/>
    </location>
</feature>
<evidence type="ECO:0008006" key="3">
    <source>
        <dbReference type="Google" id="ProtNLM"/>
    </source>
</evidence>
<name>A0A381SPR4_9ZZZZ</name>
<sequence>MRSSRAGTAGTSLSGPSVNGKFLEVDGKRFLVRGTSYGTFVPDKAGTQFPPQKQLEFDLTQMAAAGVNTIR</sequence>
<dbReference type="SUPFAM" id="SSF51445">
    <property type="entry name" value="(Trans)glycosidases"/>
    <property type="match status" value="1"/>
</dbReference>